<feature type="compositionally biased region" description="Low complexity" evidence="1">
    <location>
        <begin position="854"/>
        <end position="868"/>
    </location>
</feature>
<feature type="region of interest" description="Disordered" evidence="1">
    <location>
        <begin position="360"/>
        <end position="380"/>
    </location>
</feature>
<feature type="compositionally biased region" description="Basic and acidic residues" evidence="1">
    <location>
        <begin position="1098"/>
        <end position="1109"/>
    </location>
</feature>
<keyword evidence="4" id="KW-1185">Reference proteome</keyword>
<feature type="region of interest" description="Disordered" evidence="1">
    <location>
        <begin position="968"/>
        <end position="1109"/>
    </location>
</feature>
<feature type="compositionally biased region" description="Low complexity" evidence="1">
    <location>
        <begin position="829"/>
        <end position="838"/>
    </location>
</feature>
<dbReference type="PANTHER" id="PTHR28221">
    <property type="entry name" value="RNA POLYMERASE I-SPECIFIC TRANSCRIPTION INITIATION FACTOR RRN6"/>
    <property type="match status" value="1"/>
</dbReference>
<feature type="compositionally biased region" description="Polar residues" evidence="1">
    <location>
        <begin position="1009"/>
        <end position="1030"/>
    </location>
</feature>
<gene>
    <name evidence="3" type="ORF">MFIFM68171_03509</name>
</gene>
<evidence type="ECO:0000313" key="4">
    <source>
        <dbReference type="Proteomes" id="UP001628179"/>
    </source>
</evidence>
<feature type="domain" description="RRN6 beta-propeller" evidence="2">
    <location>
        <begin position="126"/>
        <end position="531"/>
    </location>
</feature>
<dbReference type="Pfam" id="PF10214">
    <property type="entry name" value="Rrn6_beta-prop"/>
    <property type="match status" value="1"/>
</dbReference>
<dbReference type="GeneID" id="98174253"/>
<dbReference type="RefSeq" id="XP_070915031.1">
    <property type="nucleotide sequence ID" value="XM_071058930.1"/>
</dbReference>
<protein>
    <submittedName>
        <fullName evidence="3">RRN6 beta-propeller domain-containing protein</fullName>
    </submittedName>
</protein>
<organism evidence="3 4">
    <name type="scientific">Madurella fahalii</name>
    <dbReference type="NCBI Taxonomy" id="1157608"/>
    <lineage>
        <taxon>Eukaryota</taxon>
        <taxon>Fungi</taxon>
        <taxon>Dikarya</taxon>
        <taxon>Ascomycota</taxon>
        <taxon>Pezizomycotina</taxon>
        <taxon>Sordariomycetes</taxon>
        <taxon>Sordariomycetidae</taxon>
        <taxon>Sordariales</taxon>
        <taxon>Sordariales incertae sedis</taxon>
        <taxon>Madurella</taxon>
    </lineage>
</organism>
<reference evidence="3 4" key="1">
    <citation type="submission" date="2024-09" db="EMBL/GenBank/DDBJ databases">
        <title>Itraconazole resistance in Madurella fahalii resulting from another homologue of gene encoding cytochrome P450 14-alpha sterol demethylase (CYP51).</title>
        <authorList>
            <person name="Yoshioka I."/>
            <person name="Fahal A.H."/>
            <person name="Kaneko S."/>
            <person name="Yaguchi T."/>
        </authorList>
    </citation>
    <scope>NUCLEOTIDE SEQUENCE [LARGE SCALE GENOMIC DNA]</scope>
    <source>
        <strain evidence="3 4">IFM 68171</strain>
    </source>
</reference>
<dbReference type="InterPro" id="IPR048535">
    <property type="entry name" value="RRN6_beta-prop"/>
</dbReference>
<dbReference type="EMBL" id="BAAFSV010000002">
    <property type="protein sequence ID" value="GAB1313299.1"/>
    <property type="molecule type" value="Genomic_DNA"/>
</dbReference>
<accession>A0ABQ0G6C3</accession>
<comment type="caution">
    <text evidence="3">The sequence shown here is derived from an EMBL/GenBank/DDBJ whole genome shotgun (WGS) entry which is preliminary data.</text>
</comment>
<feature type="region of interest" description="Disordered" evidence="1">
    <location>
        <begin position="829"/>
        <end position="886"/>
    </location>
</feature>
<evidence type="ECO:0000313" key="3">
    <source>
        <dbReference type="EMBL" id="GAB1313299.1"/>
    </source>
</evidence>
<proteinExistence type="predicted"/>
<name>A0ABQ0G6C3_9PEZI</name>
<dbReference type="InterPro" id="IPR019350">
    <property type="entry name" value="RNA_pol_I-sp_TIF_RRN6-like"/>
</dbReference>
<feature type="compositionally biased region" description="Low complexity" evidence="1">
    <location>
        <begin position="968"/>
        <end position="1003"/>
    </location>
</feature>
<dbReference type="Proteomes" id="UP001628179">
    <property type="component" value="Unassembled WGS sequence"/>
</dbReference>
<feature type="region of interest" description="Disordered" evidence="1">
    <location>
        <begin position="1"/>
        <end position="79"/>
    </location>
</feature>
<sequence>MDDKQRVGQPADRNQARHARSDGIIGRLTYTPAQGDHGIGQLRRNRAKEETPHFRQVTPFTPWHTPAKDAGPQPSDMGPVQVARSQEYWLLEHLPEASIDSEDVESLLLEEIASAEAKRRPAPTDTGPLFSVGEISDLRDVEAAIKGYPVLAVPSGVAGNVLRFISLSPEEWAWTEADIKVRLHSPNLRLEGEWCQDGVPISLIKFAVDPRKHDPIRWLLVQNGSSTTLYEPELRAIPMPTAGNSVQASRRPVVSQIFANPLFTIPCERTGGTLQSDVCFFRYPEMDMPQLVIIDQCGYWSLWDITGLRSARPKRLVPVMRMCGNSVLGSIPKLPSNPVTVPHPHRILCLSLEQEISKASSRSASRTRSPSVHFHGSGEAGQVELRRPRQRLFLLSSAKSLHLFDLATRSLQPITHMVLPNDVHRILGVAPSRIDNSQAFILTSTSLVWVAARRGENNTVSLDVLVSCPHQKDINDPTLQLDVSPGAYINDQMACFVCVRSTKDTEMTVFWFIHPDPGTPVRYHRDLITLQIPSSFVGLDMLPVGRRIGTEEPSSAAGRAMRKARLRFFQLLTLGHDLDVHSALCVWSDEPGISVPLPDIRTSLDDSSKRRIKLLQTLTSAFTVPDEFDERAVFGKKGLWLLSLEDLRVGINPCTDFTLVAQRLSAMGGLAAGAVDGLTSSAEGNNFHFIGETIERETEDGYMPRRSLLDLIASNRPGDLLRLAREWDFQQEALHRRADGWTYVPEARRPLPDFGPDDLVERLRNMFPEPQPSKGKDAASGQSRKKVLQTMAAELFFSNIGVSALPESWTTTTATTAAGKNEVIETPFSSSLPFQSSPPVIPSPPKLTLAIPNPGKIAPAPSSSSSKGKGNEVAQTDSQETEEPEKVDVVALRLRKYAIIDTSPAFSSHGEPPLGLTPWELGTNPDDITWRPGQDLDAEDAINRRRKKIEARRKRAERLSQRIWGVSAGEESMAESSSQPRSQSLSQTGLGLGLGRSSLASSQPVPTILATSSQPSQRQPPWEFSSQQVGSPRPRVFVGSPLRREYRRESGLGVGVGSHSQETGSQGTPSQPKSQVLPGAYGGRLSPFKKSPLKKGKKLSDGRRLSGFR</sequence>
<feature type="compositionally biased region" description="Polar residues" evidence="1">
    <location>
        <begin position="1058"/>
        <end position="1074"/>
    </location>
</feature>
<dbReference type="PANTHER" id="PTHR28221:SF2">
    <property type="entry name" value="RNA POLYMERASE I-SPECIFIC TRANSCRIPTION INITIATION FACTOR RRN6"/>
    <property type="match status" value="1"/>
</dbReference>
<evidence type="ECO:0000259" key="2">
    <source>
        <dbReference type="Pfam" id="PF10214"/>
    </source>
</evidence>
<evidence type="ECO:0000256" key="1">
    <source>
        <dbReference type="SAM" id="MobiDB-lite"/>
    </source>
</evidence>
<feature type="compositionally biased region" description="Low complexity" evidence="1">
    <location>
        <begin position="360"/>
        <end position="371"/>
    </location>
</feature>